<feature type="chain" id="PRO_5015026101" evidence="1">
    <location>
        <begin position="23"/>
        <end position="175"/>
    </location>
</feature>
<keyword evidence="1" id="KW-0732">Signal</keyword>
<proteinExistence type="predicted"/>
<name>A0A024C7N1_HELPX</name>
<evidence type="ECO:0000313" key="4">
    <source>
        <dbReference type="EMBL" id="STR28216.1"/>
    </source>
</evidence>
<evidence type="ECO:0000313" key="3">
    <source>
        <dbReference type="EMBL" id="RKU95730.1"/>
    </source>
</evidence>
<sequence length="175" mass="20054">MQKFFSRFRRWALPFYFVSALAAIDIDEVTEAQANSVKLSDQLVSLSDKLLEKAVDRGRNTDHLKDLNDLHEKIKHLRLILEPKPKDKENNPNLKDHQGSETIEIGETIKKALGEPVFPQDALDAALQIDKQLDSFKQDNLIDVKPLKDVLAQLEAELRKAINFQKQWLNSTKPN</sequence>
<dbReference type="EMBL" id="QELB01000060">
    <property type="protein sequence ID" value="RKU95730.1"/>
    <property type="molecule type" value="Genomic_DNA"/>
</dbReference>
<evidence type="ECO:0000313" key="5">
    <source>
        <dbReference type="Proteomes" id="UP000236568"/>
    </source>
</evidence>
<reference evidence="2 5" key="2">
    <citation type="submission" date="2018-02" db="EMBL/GenBank/DDBJ databases">
        <title>N4-cytosine DNA methylation regulates transcription and pathogenesis in Helicobacter pylori.</title>
        <authorList>
            <person name="Kumar S."/>
            <person name="Karmakar B.C."/>
            <person name="Nagarajan D."/>
            <person name="Mukhopadhyay A.K."/>
            <person name="Rao D.N."/>
        </authorList>
    </citation>
    <scope>NUCLEOTIDE SEQUENCE [LARGE SCALE GENOMIC DNA]</scope>
    <source>
        <strain evidence="2 5">26695-dRdM2</strain>
    </source>
</reference>
<reference evidence="2 5" key="1">
    <citation type="submission" date="2018-01" db="EMBL/GenBank/DDBJ databases">
        <authorList>
            <person name="Morgan R.D."/>
        </authorList>
    </citation>
    <scope>NUCLEOTIDE SEQUENCE [LARGE SCALE GENOMIC DNA]</scope>
    <source>
        <strain evidence="2 5">26695-dRdM2</strain>
    </source>
</reference>
<feature type="signal peptide" evidence="1">
    <location>
        <begin position="1"/>
        <end position="22"/>
    </location>
</feature>
<gene>
    <name evidence="2" type="ORF">C2842_04000</name>
    <name evidence="3" type="ORF">DB721_03310</name>
    <name evidence="4" type="ORF">NCTC13094_01191</name>
</gene>
<dbReference type="Proteomes" id="UP000272192">
    <property type="component" value="Unassembled WGS sequence"/>
</dbReference>
<organism evidence="3 7">
    <name type="scientific">Helicobacter pylori</name>
    <name type="common">Campylobacter pylori</name>
    <dbReference type="NCBI Taxonomy" id="210"/>
    <lineage>
        <taxon>Bacteria</taxon>
        <taxon>Pseudomonadati</taxon>
        <taxon>Campylobacterota</taxon>
        <taxon>Epsilonproteobacteria</taxon>
        <taxon>Campylobacterales</taxon>
        <taxon>Helicobacteraceae</taxon>
        <taxon>Helicobacter</taxon>
    </lineage>
</organism>
<protein>
    <submittedName>
        <fullName evidence="3">Uncharacterized protein</fullName>
    </submittedName>
</protein>
<evidence type="ECO:0000313" key="6">
    <source>
        <dbReference type="Proteomes" id="UP000254195"/>
    </source>
</evidence>
<dbReference type="EMBL" id="UGJP01000003">
    <property type="protein sequence ID" value="STR28216.1"/>
    <property type="molecule type" value="Genomic_DNA"/>
</dbReference>
<dbReference type="Proteomes" id="UP000236568">
    <property type="component" value="Chromosome"/>
</dbReference>
<reference evidence="4 6" key="4">
    <citation type="submission" date="2018-06" db="EMBL/GenBank/DDBJ databases">
        <authorList>
            <consortium name="Pathogen Informatics"/>
            <person name="Doyle S."/>
        </authorList>
    </citation>
    <scope>NUCLEOTIDE SEQUENCE [LARGE SCALE GENOMIC DNA]</scope>
    <source>
        <strain evidence="4 6">NCTC13094</strain>
    </source>
</reference>
<evidence type="ECO:0000313" key="2">
    <source>
        <dbReference type="EMBL" id="AUV79453.1"/>
    </source>
</evidence>
<dbReference type="AlphaFoldDB" id="A0A024C7N1"/>
<dbReference type="RefSeq" id="WP_001168770.1">
    <property type="nucleotide sequence ID" value="NZ_BSKY01000001.1"/>
</dbReference>
<evidence type="ECO:0000313" key="7">
    <source>
        <dbReference type="Proteomes" id="UP000272192"/>
    </source>
</evidence>
<accession>A0A024C7N1</accession>
<evidence type="ECO:0000256" key="1">
    <source>
        <dbReference type="SAM" id="SignalP"/>
    </source>
</evidence>
<dbReference type="EMBL" id="CP026324">
    <property type="protein sequence ID" value="AUV79453.1"/>
    <property type="molecule type" value="Genomic_DNA"/>
</dbReference>
<dbReference type="Proteomes" id="UP000254195">
    <property type="component" value="Unassembled WGS sequence"/>
</dbReference>
<reference evidence="3 7" key="3">
    <citation type="submission" date="2018-04" db="EMBL/GenBank/DDBJ databases">
        <title>Complete genome sequences of Helicobacter pylori.</title>
        <authorList>
            <person name="Palau M."/>
            <person name="Minana-Galbis D."/>
        </authorList>
    </citation>
    <scope>NUCLEOTIDE SEQUENCE [LARGE SCALE GENOMIC DNA]</scope>
    <source>
        <strain evidence="3 7">B518</strain>
    </source>
</reference>